<accession>A0ABD0K9I3</accession>
<evidence type="ECO:0000256" key="1">
    <source>
        <dbReference type="SAM" id="MobiDB-lite"/>
    </source>
</evidence>
<protein>
    <submittedName>
        <fullName evidence="2">Uncharacterized protein</fullName>
    </submittedName>
</protein>
<keyword evidence="3" id="KW-1185">Reference proteome</keyword>
<dbReference type="AlphaFoldDB" id="A0ABD0K9I3"/>
<comment type="caution">
    <text evidence="2">The sequence shown here is derived from an EMBL/GenBank/DDBJ whole genome shotgun (WGS) entry which is preliminary data.</text>
</comment>
<dbReference type="Proteomes" id="UP001519460">
    <property type="component" value="Unassembled WGS sequence"/>
</dbReference>
<feature type="region of interest" description="Disordered" evidence="1">
    <location>
        <begin position="1"/>
        <end position="24"/>
    </location>
</feature>
<dbReference type="EMBL" id="JACVVK020000222">
    <property type="protein sequence ID" value="KAK7483732.1"/>
    <property type="molecule type" value="Genomic_DNA"/>
</dbReference>
<name>A0ABD0K9I3_9CAEN</name>
<sequence length="87" mass="10157">MREPVVPFSRYQPHEPTGNPSHARRTCRCNGKWSEADQIDERAKVTMHRRHVLELWSPSCLVMSAADFWFAAQCVHSPISYVRRFLS</sequence>
<gene>
    <name evidence="2" type="ORF">BaRGS_00025053</name>
</gene>
<evidence type="ECO:0000313" key="2">
    <source>
        <dbReference type="EMBL" id="KAK7483732.1"/>
    </source>
</evidence>
<evidence type="ECO:0000313" key="3">
    <source>
        <dbReference type="Proteomes" id="UP001519460"/>
    </source>
</evidence>
<proteinExistence type="predicted"/>
<reference evidence="2 3" key="1">
    <citation type="journal article" date="2023" name="Sci. Data">
        <title>Genome assembly of the Korean intertidal mud-creeper Batillaria attramentaria.</title>
        <authorList>
            <person name="Patra A.K."/>
            <person name="Ho P.T."/>
            <person name="Jun S."/>
            <person name="Lee S.J."/>
            <person name="Kim Y."/>
            <person name="Won Y.J."/>
        </authorList>
    </citation>
    <scope>NUCLEOTIDE SEQUENCE [LARGE SCALE GENOMIC DNA]</scope>
    <source>
        <strain evidence="2">Wonlab-2016</strain>
    </source>
</reference>
<organism evidence="2 3">
    <name type="scientific">Batillaria attramentaria</name>
    <dbReference type="NCBI Taxonomy" id="370345"/>
    <lineage>
        <taxon>Eukaryota</taxon>
        <taxon>Metazoa</taxon>
        <taxon>Spiralia</taxon>
        <taxon>Lophotrochozoa</taxon>
        <taxon>Mollusca</taxon>
        <taxon>Gastropoda</taxon>
        <taxon>Caenogastropoda</taxon>
        <taxon>Sorbeoconcha</taxon>
        <taxon>Cerithioidea</taxon>
        <taxon>Batillariidae</taxon>
        <taxon>Batillaria</taxon>
    </lineage>
</organism>